<evidence type="ECO:0000313" key="3">
    <source>
        <dbReference type="EMBL" id="OXL16458.1"/>
    </source>
</evidence>
<reference evidence="3 4" key="1">
    <citation type="submission" date="2017-06" db="EMBL/GenBank/DDBJ databases">
        <title>Reclassification of a Polynucleobacter cosmopolitanus strain isolated from tropical Lake Victoria as Polynucleobacter victoriensis comb. nov.</title>
        <authorList>
            <person name="Hahn M.W."/>
        </authorList>
    </citation>
    <scope>NUCLEOTIDE SEQUENCE [LARGE SCALE GENOMIC DNA]</scope>
    <source>
        <strain evidence="3 4">MWH-MoIso2</strain>
    </source>
</reference>
<evidence type="ECO:0000313" key="4">
    <source>
        <dbReference type="Proteomes" id="UP000215188"/>
    </source>
</evidence>
<organism evidence="3 4">
    <name type="scientific">Polynucleobacter cosmopolitanus</name>
    <dbReference type="NCBI Taxonomy" id="351345"/>
    <lineage>
        <taxon>Bacteria</taxon>
        <taxon>Pseudomonadati</taxon>
        <taxon>Pseudomonadota</taxon>
        <taxon>Betaproteobacteria</taxon>
        <taxon>Burkholderiales</taxon>
        <taxon>Burkholderiaceae</taxon>
        <taxon>Polynucleobacter</taxon>
    </lineage>
</organism>
<dbReference type="GO" id="GO:0046872">
    <property type="term" value="F:metal ion binding"/>
    <property type="evidence" value="ECO:0007669"/>
    <property type="project" value="InterPro"/>
</dbReference>
<dbReference type="PANTHER" id="PTHR39217:SF1">
    <property type="entry name" value="GLUTATHIONE SYNTHETASE"/>
    <property type="match status" value="1"/>
</dbReference>
<sequence>MRVALITGAEMAKPDPESHLLIHELGILGISSELISWRASLDWSLFDLVVIRTPWDYFLHLEEFLSWVENVEQVTKVLNSSRILRWNSHKKYLKELSSFGVPTVPTLWVNKNQQCDDLIDSTEWPIVVVKPAVSIGAIGALKGQSKDNHVKQHLEEEVRKGDVMIQPFLESVADFGELSLIYFNGAYSHSILKKPQQGDYRVQDAYGGTNALYEPEIEAQKIGDQVLSYLPDFSLYARVDLVKYQNQWLLMELEAIEPELFLPIAPQASIRLAAAIKFHLDK</sequence>
<keyword evidence="1" id="KW-0067">ATP-binding</keyword>
<dbReference type="GO" id="GO:0004363">
    <property type="term" value="F:glutathione synthase activity"/>
    <property type="evidence" value="ECO:0007669"/>
    <property type="project" value="InterPro"/>
</dbReference>
<accession>A0A229FY06</accession>
<protein>
    <recommendedName>
        <fullName evidence="2">ATP-grasp domain-containing protein</fullName>
    </recommendedName>
</protein>
<evidence type="ECO:0000259" key="2">
    <source>
        <dbReference type="PROSITE" id="PS50975"/>
    </source>
</evidence>
<keyword evidence="4" id="KW-1185">Reference proteome</keyword>
<dbReference type="GO" id="GO:0005524">
    <property type="term" value="F:ATP binding"/>
    <property type="evidence" value="ECO:0007669"/>
    <property type="project" value="UniProtKB-UniRule"/>
</dbReference>
<proteinExistence type="predicted"/>
<comment type="caution">
    <text evidence="3">The sequence shown here is derived from an EMBL/GenBank/DDBJ whole genome shotgun (WGS) entry which is preliminary data.</text>
</comment>
<keyword evidence="1" id="KW-0547">Nucleotide-binding</keyword>
<feature type="domain" description="ATP-grasp" evidence="2">
    <location>
        <begin position="93"/>
        <end position="281"/>
    </location>
</feature>
<evidence type="ECO:0000256" key="1">
    <source>
        <dbReference type="PROSITE-ProRule" id="PRU00409"/>
    </source>
</evidence>
<dbReference type="InterPro" id="IPR053191">
    <property type="entry name" value="DcsG_Biosynth_Enzyme"/>
</dbReference>
<dbReference type="InterPro" id="IPR004218">
    <property type="entry name" value="GSHS_ATP-bd"/>
</dbReference>
<dbReference type="InterPro" id="IPR011761">
    <property type="entry name" value="ATP-grasp"/>
</dbReference>
<dbReference type="SUPFAM" id="SSF56059">
    <property type="entry name" value="Glutathione synthetase ATP-binding domain-like"/>
    <property type="match status" value="1"/>
</dbReference>
<dbReference type="AlphaFoldDB" id="A0A229FY06"/>
<dbReference type="Proteomes" id="UP000215188">
    <property type="component" value="Unassembled WGS sequence"/>
</dbReference>
<dbReference type="PROSITE" id="PS50975">
    <property type="entry name" value="ATP_GRASP"/>
    <property type="match status" value="1"/>
</dbReference>
<dbReference type="Pfam" id="PF02955">
    <property type="entry name" value="GSH-S_ATP"/>
    <property type="match status" value="1"/>
</dbReference>
<dbReference type="OrthoDB" id="3373978at2"/>
<dbReference type="PANTHER" id="PTHR39217">
    <property type="match status" value="1"/>
</dbReference>
<gene>
    <name evidence="3" type="ORF">AOC33_05230</name>
</gene>
<dbReference type="EMBL" id="NJGG01000001">
    <property type="protein sequence ID" value="OXL16458.1"/>
    <property type="molecule type" value="Genomic_DNA"/>
</dbReference>
<name>A0A229FY06_9BURK</name>
<dbReference type="RefSeq" id="WP_089515484.1">
    <property type="nucleotide sequence ID" value="NZ_NJGG01000001.1"/>
</dbReference>